<dbReference type="EMBL" id="SMKW01000041">
    <property type="protein sequence ID" value="TDD43134.1"/>
    <property type="molecule type" value="Genomic_DNA"/>
</dbReference>
<feature type="transmembrane region" description="Helical" evidence="7">
    <location>
        <begin position="304"/>
        <end position="324"/>
    </location>
</feature>
<feature type="transmembrane region" description="Helical" evidence="7">
    <location>
        <begin position="52"/>
        <end position="70"/>
    </location>
</feature>
<feature type="transmembrane region" description="Helical" evidence="7">
    <location>
        <begin position="398"/>
        <end position="423"/>
    </location>
</feature>
<dbReference type="InterPro" id="IPR005829">
    <property type="entry name" value="Sugar_transporter_CS"/>
</dbReference>
<dbReference type="Pfam" id="PF07690">
    <property type="entry name" value="MFS_1"/>
    <property type="match status" value="1"/>
</dbReference>
<name>A0A4R4YGM0_9PSEU</name>
<keyword evidence="2" id="KW-0813">Transport</keyword>
<sequence length="457" mass="46712">MAHPAKTRSRPRLGLTLALLAFSQFIIALDYNIVFVALPEIGAGLDFSAQTLQWVVSGYAVAFGGFLLLGGRAADLLGRRRMFVLGMSLYAAGSLVGGLATATWPLIAARAAQGLGGALLFPATLALINTTFAEGRDRNRALAVWSAASAVGLSLGSLLGGVLTNAFGWESVFLVNVPLGLLGAVAAFPLLAADGPVDRQRSFDLLGALTATVGVTAVVFALVQGPEVGWADPSILTGVVLGAVLLVVFARTEARSRDPLMPLRLLRHRSLVGAMAITAVFMATFGIQYYFLTLHFQQVLGFSALATGLAFLPQTLVTTVGTLTGERLIARFGIRATLASGLVLGAIGMGAVALAMSEQNGYLALLPGIVLLSLGQGFTWTGMWIAAGTGVAPAEQGVASGMASTAQQVGGAVGLALLIALAGTSTADGLRTAVAATAVIALVGTLLALRAGRSVDV</sequence>
<feature type="transmembrane region" description="Helical" evidence="7">
    <location>
        <begin position="173"/>
        <end position="193"/>
    </location>
</feature>
<dbReference type="PANTHER" id="PTHR42718:SF46">
    <property type="entry name" value="BLR6921 PROTEIN"/>
    <property type="match status" value="1"/>
</dbReference>
<evidence type="ECO:0000256" key="5">
    <source>
        <dbReference type="ARBA" id="ARBA00022989"/>
    </source>
</evidence>
<evidence type="ECO:0000256" key="6">
    <source>
        <dbReference type="ARBA" id="ARBA00023136"/>
    </source>
</evidence>
<dbReference type="GO" id="GO:0022857">
    <property type="term" value="F:transmembrane transporter activity"/>
    <property type="evidence" value="ECO:0007669"/>
    <property type="project" value="InterPro"/>
</dbReference>
<evidence type="ECO:0000313" key="9">
    <source>
        <dbReference type="EMBL" id="TDD43134.1"/>
    </source>
</evidence>
<evidence type="ECO:0000256" key="2">
    <source>
        <dbReference type="ARBA" id="ARBA00022448"/>
    </source>
</evidence>
<gene>
    <name evidence="9" type="ORF">E1288_27070</name>
</gene>
<dbReference type="Gene3D" id="1.20.1720.10">
    <property type="entry name" value="Multidrug resistance protein D"/>
    <property type="match status" value="1"/>
</dbReference>
<dbReference type="PROSITE" id="PS00216">
    <property type="entry name" value="SUGAR_TRANSPORT_1"/>
    <property type="match status" value="1"/>
</dbReference>
<keyword evidence="3" id="KW-1003">Cell membrane</keyword>
<dbReference type="InterPro" id="IPR036259">
    <property type="entry name" value="MFS_trans_sf"/>
</dbReference>
<evidence type="ECO:0000256" key="3">
    <source>
        <dbReference type="ARBA" id="ARBA00022475"/>
    </source>
</evidence>
<dbReference type="InterPro" id="IPR011701">
    <property type="entry name" value="MFS"/>
</dbReference>
<keyword evidence="10" id="KW-1185">Reference proteome</keyword>
<dbReference type="SUPFAM" id="SSF103473">
    <property type="entry name" value="MFS general substrate transporter"/>
    <property type="match status" value="1"/>
</dbReference>
<evidence type="ECO:0000256" key="4">
    <source>
        <dbReference type="ARBA" id="ARBA00022692"/>
    </source>
</evidence>
<reference evidence="9 10" key="1">
    <citation type="submission" date="2019-03" db="EMBL/GenBank/DDBJ databases">
        <title>Draft genome sequences of novel Actinobacteria.</title>
        <authorList>
            <person name="Sahin N."/>
            <person name="Ay H."/>
            <person name="Saygin H."/>
        </authorList>
    </citation>
    <scope>NUCLEOTIDE SEQUENCE [LARGE SCALE GENOMIC DNA]</scope>
    <source>
        <strain evidence="9 10">7K502</strain>
    </source>
</reference>
<feature type="transmembrane region" description="Helical" evidence="7">
    <location>
        <begin position="429"/>
        <end position="449"/>
    </location>
</feature>
<dbReference type="Proteomes" id="UP000294947">
    <property type="component" value="Unassembled WGS sequence"/>
</dbReference>
<feature type="transmembrane region" description="Helical" evidence="7">
    <location>
        <begin position="113"/>
        <end position="132"/>
    </location>
</feature>
<comment type="subcellular location">
    <subcellularLocation>
        <location evidence="1">Cell membrane</location>
        <topology evidence="1">Multi-pass membrane protein</topology>
    </subcellularLocation>
</comment>
<feature type="transmembrane region" description="Helical" evidence="7">
    <location>
        <begin position="230"/>
        <end position="250"/>
    </location>
</feature>
<feature type="transmembrane region" description="Helical" evidence="7">
    <location>
        <begin position="271"/>
        <end position="292"/>
    </location>
</feature>
<keyword evidence="4 7" id="KW-0812">Transmembrane</keyword>
<dbReference type="RefSeq" id="WP_132489844.1">
    <property type="nucleotide sequence ID" value="NZ_SMKW01000041.1"/>
</dbReference>
<dbReference type="PROSITE" id="PS50850">
    <property type="entry name" value="MFS"/>
    <property type="match status" value="1"/>
</dbReference>
<dbReference type="AlphaFoldDB" id="A0A4R4YGM0"/>
<feature type="transmembrane region" description="Helical" evidence="7">
    <location>
        <begin position="336"/>
        <end position="356"/>
    </location>
</feature>
<dbReference type="Gene3D" id="1.20.1250.20">
    <property type="entry name" value="MFS general substrate transporter like domains"/>
    <property type="match status" value="1"/>
</dbReference>
<feature type="transmembrane region" description="Helical" evidence="7">
    <location>
        <begin position="144"/>
        <end position="167"/>
    </location>
</feature>
<evidence type="ECO:0000313" key="10">
    <source>
        <dbReference type="Proteomes" id="UP000294947"/>
    </source>
</evidence>
<comment type="caution">
    <text evidence="9">The sequence shown here is derived from an EMBL/GenBank/DDBJ whole genome shotgun (WGS) entry which is preliminary data.</text>
</comment>
<accession>A0A4R4YGM0</accession>
<dbReference type="OrthoDB" id="7375466at2"/>
<keyword evidence="6 7" id="KW-0472">Membrane</keyword>
<feature type="transmembrane region" description="Helical" evidence="7">
    <location>
        <begin position="205"/>
        <end position="224"/>
    </location>
</feature>
<organism evidence="9 10">
    <name type="scientific">Saccharopolyspora elongata</name>
    <dbReference type="NCBI Taxonomy" id="2530387"/>
    <lineage>
        <taxon>Bacteria</taxon>
        <taxon>Bacillati</taxon>
        <taxon>Actinomycetota</taxon>
        <taxon>Actinomycetes</taxon>
        <taxon>Pseudonocardiales</taxon>
        <taxon>Pseudonocardiaceae</taxon>
        <taxon>Saccharopolyspora</taxon>
    </lineage>
</organism>
<feature type="domain" description="Major facilitator superfamily (MFS) profile" evidence="8">
    <location>
        <begin position="16"/>
        <end position="453"/>
    </location>
</feature>
<protein>
    <submittedName>
        <fullName evidence="9">MFS transporter</fullName>
    </submittedName>
</protein>
<feature type="transmembrane region" description="Helical" evidence="7">
    <location>
        <begin position="362"/>
        <end position="386"/>
    </location>
</feature>
<evidence type="ECO:0000256" key="1">
    <source>
        <dbReference type="ARBA" id="ARBA00004651"/>
    </source>
</evidence>
<dbReference type="CDD" id="cd17321">
    <property type="entry name" value="MFS_MMR_MDR_like"/>
    <property type="match status" value="1"/>
</dbReference>
<proteinExistence type="predicted"/>
<keyword evidence="5 7" id="KW-1133">Transmembrane helix</keyword>
<dbReference type="GO" id="GO:0005886">
    <property type="term" value="C:plasma membrane"/>
    <property type="evidence" value="ECO:0007669"/>
    <property type="project" value="UniProtKB-SubCell"/>
</dbReference>
<dbReference type="PANTHER" id="PTHR42718">
    <property type="entry name" value="MAJOR FACILITATOR SUPERFAMILY MULTIDRUG TRANSPORTER MFSC"/>
    <property type="match status" value="1"/>
</dbReference>
<evidence type="ECO:0000256" key="7">
    <source>
        <dbReference type="SAM" id="Phobius"/>
    </source>
</evidence>
<feature type="transmembrane region" description="Helical" evidence="7">
    <location>
        <begin position="82"/>
        <end position="107"/>
    </location>
</feature>
<dbReference type="InterPro" id="IPR020846">
    <property type="entry name" value="MFS_dom"/>
</dbReference>
<evidence type="ECO:0000259" key="8">
    <source>
        <dbReference type="PROSITE" id="PS50850"/>
    </source>
</evidence>